<feature type="compositionally biased region" description="Basic and acidic residues" evidence="1">
    <location>
        <begin position="139"/>
        <end position="149"/>
    </location>
</feature>
<dbReference type="Proteomes" id="UP001332192">
    <property type="component" value="Chromosome"/>
</dbReference>
<evidence type="ECO:0000313" key="3">
    <source>
        <dbReference type="Proteomes" id="UP001332192"/>
    </source>
</evidence>
<dbReference type="EMBL" id="CP141615">
    <property type="protein sequence ID" value="WRP17878.1"/>
    <property type="molecule type" value="Genomic_DNA"/>
</dbReference>
<keyword evidence="3" id="KW-1185">Reference proteome</keyword>
<feature type="region of interest" description="Disordered" evidence="1">
    <location>
        <begin position="108"/>
        <end position="149"/>
    </location>
</feature>
<protein>
    <recommendedName>
        <fullName evidence="4">Flagellar protein</fullName>
    </recommendedName>
</protein>
<sequence>MGIRNCERCGRVFTGVDVVCPACATREEEEFERVRAYLADHPAAMVAEVSLQTQVEVREIYRWVRSGRLRMTLEQLEGALRCERCGAPIDTGRFCAKCLSEIRQSLRQAVQKEPEPRAPVEPRAPRPAEPKSRRPPKVHTADDVRRRFT</sequence>
<dbReference type="RefSeq" id="WP_324717149.1">
    <property type="nucleotide sequence ID" value="NZ_CP141615.1"/>
</dbReference>
<reference evidence="2 3" key="1">
    <citation type="journal article" date="2024" name="Front. Microbiol.">
        <title>Novel thermophilic genera Geochorda gen. nov. and Carboxydochorda gen. nov. from the deep terrestrial subsurface reveal the ecophysiological diversity in the class Limnochordia.</title>
        <authorList>
            <person name="Karnachuk O.V."/>
            <person name="Lukina A.P."/>
            <person name="Avakyan M.R."/>
            <person name="Kadnikov V.V."/>
            <person name="Begmatov S."/>
            <person name="Beletsky A.V."/>
            <person name="Vlasova K.G."/>
            <person name="Novikov A.A."/>
            <person name="Shcherbakova V.A."/>
            <person name="Mardanov A.V."/>
            <person name="Ravin N.V."/>
        </authorList>
    </citation>
    <scope>NUCLEOTIDE SEQUENCE [LARGE SCALE GENOMIC DNA]</scope>
    <source>
        <strain evidence="2 3">L945</strain>
    </source>
</reference>
<feature type="compositionally biased region" description="Basic and acidic residues" evidence="1">
    <location>
        <begin position="110"/>
        <end position="132"/>
    </location>
</feature>
<accession>A0ABZ1C0P0</accession>
<evidence type="ECO:0000256" key="1">
    <source>
        <dbReference type="SAM" id="MobiDB-lite"/>
    </source>
</evidence>
<proteinExistence type="predicted"/>
<organism evidence="2 3">
    <name type="scientific">Carboxydichorda subterranea</name>
    <dbReference type="NCBI Taxonomy" id="3109565"/>
    <lineage>
        <taxon>Bacteria</taxon>
        <taxon>Bacillati</taxon>
        <taxon>Bacillota</taxon>
        <taxon>Limnochordia</taxon>
        <taxon>Limnochordales</taxon>
        <taxon>Geochordaceae</taxon>
        <taxon>Carboxydichorda</taxon>
    </lineage>
</organism>
<name>A0ABZ1C0P0_9FIRM</name>
<gene>
    <name evidence="2" type="ORF">U7230_02380</name>
</gene>
<evidence type="ECO:0000313" key="2">
    <source>
        <dbReference type="EMBL" id="WRP17878.1"/>
    </source>
</evidence>
<evidence type="ECO:0008006" key="4">
    <source>
        <dbReference type="Google" id="ProtNLM"/>
    </source>
</evidence>